<dbReference type="AlphaFoldDB" id="A0A3M7PTW3"/>
<organism evidence="1 2">
    <name type="scientific">Brachionus plicatilis</name>
    <name type="common">Marine rotifer</name>
    <name type="synonym">Brachionus muelleri</name>
    <dbReference type="NCBI Taxonomy" id="10195"/>
    <lineage>
        <taxon>Eukaryota</taxon>
        <taxon>Metazoa</taxon>
        <taxon>Spiralia</taxon>
        <taxon>Gnathifera</taxon>
        <taxon>Rotifera</taxon>
        <taxon>Eurotatoria</taxon>
        <taxon>Monogononta</taxon>
        <taxon>Pseudotrocha</taxon>
        <taxon>Ploima</taxon>
        <taxon>Brachionidae</taxon>
        <taxon>Brachionus</taxon>
    </lineage>
</organism>
<dbReference type="EMBL" id="REGN01008984">
    <property type="protein sequence ID" value="RNA02205.1"/>
    <property type="molecule type" value="Genomic_DNA"/>
</dbReference>
<accession>A0A3M7PTW3</accession>
<sequence>IINLNFLHILHLKNIFWCYDNCILTKLYIVERILHFIFPAKKPKNSQQLISTIDDFDFYTTQLIRFYSLTESLLESELEFESGVPGVNKIEIDIIYRFIDLICMIIIIYHRLILKD</sequence>
<feature type="non-terminal residue" evidence="1">
    <location>
        <position position="1"/>
    </location>
</feature>
<gene>
    <name evidence="1" type="ORF">BpHYR1_026259</name>
</gene>
<dbReference type="Proteomes" id="UP000276133">
    <property type="component" value="Unassembled WGS sequence"/>
</dbReference>
<reference evidence="1 2" key="1">
    <citation type="journal article" date="2018" name="Sci. Rep.">
        <title>Genomic signatures of local adaptation to the degree of environmental predictability in rotifers.</title>
        <authorList>
            <person name="Franch-Gras L."/>
            <person name="Hahn C."/>
            <person name="Garcia-Roger E.M."/>
            <person name="Carmona M.J."/>
            <person name="Serra M."/>
            <person name="Gomez A."/>
        </authorList>
    </citation>
    <scope>NUCLEOTIDE SEQUENCE [LARGE SCALE GENOMIC DNA]</scope>
    <source>
        <strain evidence="1">HYR1</strain>
    </source>
</reference>
<evidence type="ECO:0000313" key="1">
    <source>
        <dbReference type="EMBL" id="RNA02205.1"/>
    </source>
</evidence>
<evidence type="ECO:0000313" key="2">
    <source>
        <dbReference type="Proteomes" id="UP000276133"/>
    </source>
</evidence>
<comment type="caution">
    <text evidence="1">The sequence shown here is derived from an EMBL/GenBank/DDBJ whole genome shotgun (WGS) entry which is preliminary data.</text>
</comment>
<keyword evidence="2" id="KW-1185">Reference proteome</keyword>
<name>A0A3M7PTW3_BRAPC</name>
<proteinExistence type="predicted"/>
<protein>
    <submittedName>
        <fullName evidence="1">Uncharacterized protein</fullName>
    </submittedName>
</protein>